<proteinExistence type="predicted"/>
<comment type="caution">
    <text evidence="2">The sequence shown here is derived from an EMBL/GenBank/DDBJ whole genome shotgun (WGS) entry which is preliminary data.</text>
</comment>
<evidence type="ECO:0000313" key="1">
    <source>
        <dbReference type="EMBL" id="GFY04829.1"/>
    </source>
</evidence>
<name>A0A8X6S302_TRICX</name>
<sequence length="130" mass="14927">MSSVYVQQVGYGDTDLAIGDWVCVTVGVSGSTESLNSPIFYFAYGYAYEFKDSSYEAHKQKFKLENDESDLFWERGLRVYKRTAKYSCRTGRNDRRSYVLTLQTSTPRPTTRLFLVQKGLKLRLDIASSM</sequence>
<gene>
    <name evidence="1" type="ORF">TNCV_3952361</name>
    <name evidence="2" type="ORF">TNCV_3952381</name>
</gene>
<dbReference type="EMBL" id="BMAU01021246">
    <property type="protein sequence ID" value="GFY04829.1"/>
    <property type="molecule type" value="Genomic_DNA"/>
</dbReference>
<organism evidence="2 3">
    <name type="scientific">Trichonephila clavipes</name>
    <name type="common">Golden silk orbweaver</name>
    <name type="synonym">Nephila clavipes</name>
    <dbReference type="NCBI Taxonomy" id="2585209"/>
    <lineage>
        <taxon>Eukaryota</taxon>
        <taxon>Metazoa</taxon>
        <taxon>Ecdysozoa</taxon>
        <taxon>Arthropoda</taxon>
        <taxon>Chelicerata</taxon>
        <taxon>Arachnida</taxon>
        <taxon>Araneae</taxon>
        <taxon>Araneomorphae</taxon>
        <taxon>Entelegynae</taxon>
        <taxon>Araneoidea</taxon>
        <taxon>Nephilidae</taxon>
        <taxon>Trichonephila</taxon>
    </lineage>
</organism>
<keyword evidence="3" id="KW-1185">Reference proteome</keyword>
<dbReference type="EMBL" id="BMAU01021246">
    <property type="protein sequence ID" value="GFY04831.1"/>
    <property type="molecule type" value="Genomic_DNA"/>
</dbReference>
<evidence type="ECO:0000313" key="3">
    <source>
        <dbReference type="Proteomes" id="UP000887159"/>
    </source>
</evidence>
<accession>A0A8X6S302</accession>
<dbReference type="AlphaFoldDB" id="A0A8X6S302"/>
<dbReference type="Proteomes" id="UP000887159">
    <property type="component" value="Unassembled WGS sequence"/>
</dbReference>
<evidence type="ECO:0000313" key="2">
    <source>
        <dbReference type="EMBL" id="GFY04831.1"/>
    </source>
</evidence>
<protein>
    <submittedName>
        <fullName evidence="2">Uncharacterized protein</fullName>
    </submittedName>
</protein>
<reference evidence="2" key="1">
    <citation type="submission" date="2020-08" db="EMBL/GenBank/DDBJ databases">
        <title>Multicomponent nature underlies the extraordinary mechanical properties of spider dragline silk.</title>
        <authorList>
            <person name="Kono N."/>
            <person name="Nakamura H."/>
            <person name="Mori M."/>
            <person name="Yoshida Y."/>
            <person name="Ohtoshi R."/>
            <person name="Malay A.D."/>
            <person name="Moran D.A.P."/>
            <person name="Tomita M."/>
            <person name="Numata K."/>
            <person name="Arakawa K."/>
        </authorList>
    </citation>
    <scope>NUCLEOTIDE SEQUENCE</scope>
</reference>